<proteinExistence type="predicted"/>
<dbReference type="EMBL" id="LLXH01010324">
    <property type="protein sequence ID" value="PKC50333.1"/>
    <property type="molecule type" value="Genomic_DNA"/>
</dbReference>
<sequence length="62" mass="6651">DQEFPVAEVAEGASKTPAILDNFKVWGVILVALIFIAYTVPIIDIINTSPLGSVGYPHLIGR</sequence>
<evidence type="ECO:0000313" key="2">
    <source>
        <dbReference type="EMBL" id="PKC50333.1"/>
    </source>
</evidence>
<keyword evidence="1" id="KW-0472">Membrane</keyword>
<dbReference type="AlphaFoldDB" id="A0A2N0QH10"/>
<evidence type="ECO:0000313" key="3">
    <source>
        <dbReference type="Proteomes" id="UP000232688"/>
    </source>
</evidence>
<keyword evidence="1" id="KW-1133">Transmembrane helix</keyword>
<reference evidence="2 3" key="1">
    <citation type="submission" date="2017-10" db="EMBL/GenBank/DDBJ databases">
        <title>Extensive intraspecific genome diversity in a model arbuscular mycorrhizal fungus.</title>
        <authorList>
            <person name="Chen E.C.H."/>
            <person name="Morin E."/>
            <person name="Baudet D."/>
            <person name="Noel J."/>
            <person name="Ndikumana S."/>
            <person name="Charron P."/>
            <person name="St-Onge C."/>
            <person name="Giorgi J."/>
            <person name="Grigoriev I.V."/>
            <person name="Roux C."/>
            <person name="Martin F.M."/>
            <person name="Corradi N."/>
        </authorList>
    </citation>
    <scope>NUCLEOTIDE SEQUENCE [LARGE SCALE GENOMIC DNA]</scope>
    <source>
        <strain evidence="2 3">A1</strain>
    </source>
</reference>
<protein>
    <submittedName>
        <fullName evidence="2">Uncharacterized protein</fullName>
    </submittedName>
</protein>
<dbReference type="VEuPathDB" id="FungiDB:RhiirA1_486679"/>
<feature type="non-terminal residue" evidence="2">
    <location>
        <position position="1"/>
    </location>
</feature>
<reference evidence="2 3" key="2">
    <citation type="submission" date="2017-10" db="EMBL/GenBank/DDBJ databases">
        <title>Genome analyses suggest a sexual origin of heterokaryosis in a supposedly ancient asexual fungus.</title>
        <authorList>
            <person name="Corradi N."/>
            <person name="Sedzielewska K."/>
            <person name="Noel J."/>
            <person name="Charron P."/>
            <person name="Farinelli L."/>
            <person name="Marton T."/>
            <person name="Kruger M."/>
            <person name="Pelin A."/>
            <person name="Brachmann A."/>
            <person name="Corradi N."/>
        </authorList>
    </citation>
    <scope>NUCLEOTIDE SEQUENCE [LARGE SCALE GENOMIC DNA]</scope>
    <source>
        <strain evidence="2 3">A1</strain>
    </source>
</reference>
<organism evidence="2 3">
    <name type="scientific">Rhizophagus irregularis</name>
    <dbReference type="NCBI Taxonomy" id="588596"/>
    <lineage>
        <taxon>Eukaryota</taxon>
        <taxon>Fungi</taxon>
        <taxon>Fungi incertae sedis</taxon>
        <taxon>Mucoromycota</taxon>
        <taxon>Glomeromycotina</taxon>
        <taxon>Glomeromycetes</taxon>
        <taxon>Glomerales</taxon>
        <taxon>Glomeraceae</taxon>
        <taxon>Rhizophagus</taxon>
    </lineage>
</organism>
<feature type="transmembrane region" description="Helical" evidence="1">
    <location>
        <begin position="25"/>
        <end position="46"/>
    </location>
</feature>
<evidence type="ECO:0000256" key="1">
    <source>
        <dbReference type="SAM" id="Phobius"/>
    </source>
</evidence>
<comment type="caution">
    <text evidence="2">The sequence shown here is derived from an EMBL/GenBank/DDBJ whole genome shotgun (WGS) entry which is preliminary data.</text>
</comment>
<keyword evidence="1" id="KW-0812">Transmembrane</keyword>
<gene>
    <name evidence="2" type="ORF">RhiirA1_486679</name>
</gene>
<name>A0A2N0QH10_9GLOM</name>
<dbReference type="Proteomes" id="UP000232688">
    <property type="component" value="Unassembled WGS sequence"/>
</dbReference>
<accession>A0A2N0QH10</accession>